<gene>
    <name evidence="4" type="ORF">JIV24_22005</name>
</gene>
<evidence type="ECO:0000256" key="2">
    <source>
        <dbReference type="PROSITE-ProRule" id="PRU00169"/>
    </source>
</evidence>
<dbReference type="SUPFAM" id="SSF52172">
    <property type="entry name" value="CheY-like"/>
    <property type="match status" value="1"/>
</dbReference>
<name>A0ABS1HQU6_9BACT</name>
<evidence type="ECO:0000259" key="3">
    <source>
        <dbReference type="PROSITE" id="PS50110"/>
    </source>
</evidence>
<organism evidence="4 5">
    <name type="scientific">Carboxylicivirga marina</name>
    <dbReference type="NCBI Taxonomy" id="2800988"/>
    <lineage>
        <taxon>Bacteria</taxon>
        <taxon>Pseudomonadati</taxon>
        <taxon>Bacteroidota</taxon>
        <taxon>Bacteroidia</taxon>
        <taxon>Marinilabiliales</taxon>
        <taxon>Marinilabiliaceae</taxon>
        <taxon>Carboxylicivirga</taxon>
    </lineage>
</organism>
<keyword evidence="5" id="KW-1185">Reference proteome</keyword>
<dbReference type="Pfam" id="PF00072">
    <property type="entry name" value="Response_reg"/>
    <property type="match status" value="1"/>
</dbReference>
<evidence type="ECO:0000256" key="1">
    <source>
        <dbReference type="ARBA" id="ARBA00022553"/>
    </source>
</evidence>
<feature type="domain" description="Response regulatory" evidence="3">
    <location>
        <begin position="1"/>
        <end position="62"/>
    </location>
</feature>
<keyword evidence="1" id="KW-0597">Phosphoprotein</keyword>
<protein>
    <submittedName>
        <fullName evidence="4">Response regulator</fullName>
    </submittedName>
</protein>
<sequence>MDGVEMCQVIRKNKKTSHIPILILTAKTDEYSQNIGLNAGAWDYISKPFDTIALLQKISNIIVTRHAYRKQLLEQNITLEAKVHYTPYDQCF</sequence>
<reference evidence="4 5" key="1">
    <citation type="submission" date="2021-01" db="EMBL/GenBank/DDBJ databases">
        <title>Carboxyliciviraga sp.nov., isolated from coastal sediments.</title>
        <authorList>
            <person name="Lu D."/>
            <person name="Zhang T."/>
        </authorList>
    </citation>
    <scope>NUCLEOTIDE SEQUENCE [LARGE SCALE GENOMIC DNA]</scope>
    <source>
        <strain evidence="4 5">N1Y132</strain>
    </source>
</reference>
<comment type="caution">
    <text evidence="4">The sequence shown here is derived from an EMBL/GenBank/DDBJ whole genome shotgun (WGS) entry which is preliminary data.</text>
</comment>
<evidence type="ECO:0000313" key="5">
    <source>
        <dbReference type="Proteomes" id="UP000605676"/>
    </source>
</evidence>
<dbReference type="InterPro" id="IPR011006">
    <property type="entry name" value="CheY-like_superfamily"/>
</dbReference>
<dbReference type="EMBL" id="JAENRR010000128">
    <property type="protein sequence ID" value="MBK3520021.1"/>
    <property type="molecule type" value="Genomic_DNA"/>
</dbReference>
<dbReference type="PANTHER" id="PTHR43547:SF2">
    <property type="entry name" value="HYBRID SIGNAL TRANSDUCTION HISTIDINE KINASE C"/>
    <property type="match status" value="1"/>
</dbReference>
<comment type="caution">
    <text evidence="2">Lacks conserved residue(s) required for the propagation of feature annotation.</text>
</comment>
<dbReference type="PANTHER" id="PTHR43547">
    <property type="entry name" value="TWO-COMPONENT HISTIDINE KINASE"/>
    <property type="match status" value="1"/>
</dbReference>
<dbReference type="InterPro" id="IPR001789">
    <property type="entry name" value="Sig_transdc_resp-reg_receiver"/>
</dbReference>
<dbReference type="Proteomes" id="UP000605676">
    <property type="component" value="Unassembled WGS sequence"/>
</dbReference>
<proteinExistence type="predicted"/>
<evidence type="ECO:0000313" key="4">
    <source>
        <dbReference type="EMBL" id="MBK3520021.1"/>
    </source>
</evidence>
<accession>A0ABS1HQU6</accession>
<dbReference type="Gene3D" id="3.40.50.2300">
    <property type="match status" value="1"/>
</dbReference>
<dbReference type="PROSITE" id="PS50110">
    <property type="entry name" value="RESPONSE_REGULATORY"/>
    <property type="match status" value="1"/>
</dbReference>